<dbReference type="EMBL" id="BAAAGS010000050">
    <property type="protein sequence ID" value="GAA0550256.1"/>
    <property type="molecule type" value="Genomic_DNA"/>
</dbReference>
<sequence>MTFDVGSRYVSDARKGAGERTGPRPLAGAESSRWISGLRAAMDAEKTGFGRAKMLWSVLPREYAEGFRPYVGGLAKAMVREIQHVVPEYSQPLDGVFGDLFSQAIEQAILYPLSNIRDARRTHEDWGRVFRALGKGEFAEGRSLDCLQTAYRVGGRVAWRHIAEFGQKQGVPVDVLCVCAEAIFAYVDELSALSIEGYTEAQESAAGTLARRRRRLLELVLAHPPASPQVLADQAAAARWKLPEWVTPVALEPVADQGERHTPALEADMLVDLEGAEPCLLVAGQITDLAGLRAGLRGWRAAIGTRVRLSEAALSLRWARRVIALVQRRVLPDAPVTRCTDHLTTLWLLSDEFLIRELSARSLAPLDGLTVKQRARLTETLLVWLQSRGSAPELAERLGVHPQTVRYRMHQLEGLFGDRLTDADERLNLEIALRAEKLVAGN</sequence>
<dbReference type="InterPro" id="IPR025736">
    <property type="entry name" value="PucR_C-HTH_dom"/>
</dbReference>
<feature type="domain" description="PucR C-terminal helix-turn-helix" evidence="1">
    <location>
        <begin position="377"/>
        <end position="435"/>
    </location>
</feature>
<dbReference type="Proteomes" id="UP001500729">
    <property type="component" value="Unassembled WGS sequence"/>
</dbReference>
<feature type="domain" description="PucR-like N-terminal" evidence="2">
    <location>
        <begin position="56"/>
        <end position="221"/>
    </location>
</feature>
<keyword evidence="4" id="KW-1185">Reference proteome</keyword>
<evidence type="ECO:0000313" key="4">
    <source>
        <dbReference type="Proteomes" id="UP001500729"/>
    </source>
</evidence>
<organism evidence="3 4">
    <name type="scientific">Saccharopolyspora erythraea</name>
    <name type="common">Streptomyces erythraeus</name>
    <dbReference type="NCBI Taxonomy" id="1836"/>
    <lineage>
        <taxon>Bacteria</taxon>
        <taxon>Bacillati</taxon>
        <taxon>Actinomycetota</taxon>
        <taxon>Actinomycetes</taxon>
        <taxon>Pseudonocardiales</taxon>
        <taxon>Pseudonocardiaceae</taxon>
        <taxon>Saccharopolyspora</taxon>
    </lineage>
</organism>
<dbReference type="Pfam" id="PF25906">
    <property type="entry name" value="PucR-like_N"/>
    <property type="match status" value="1"/>
</dbReference>
<dbReference type="PANTHER" id="PTHR33744">
    <property type="entry name" value="CARBOHYDRATE DIACID REGULATOR"/>
    <property type="match status" value="1"/>
</dbReference>
<comment type="caution">
    <text evidence="3">The sequence shown here is derived from an EMBL/GenBank/DDBJ whole genome shotgun (WGS) entry which is preliminary data.</text>
</comment>
<dbReference type="InterPro" id="IPR058663">
    <property type="entry name" value="PucR-like_N"/>
</dbReference>
<proteinExistence type="predicted"/>
<gene>
    <name evidence="3" type="ORF">GCM10009533_55950</name>
</gene>
<name>A0ABN1DRH0_SACER</name>
<evidence type="ECO:0000313" key="3">
    <source>
        <dbReference type="EMBL" id="GAA0550256.1"/>
    </source>
</evidence>
<dbReference type="RefSeq" id="WP_009950130.1">
    <property type="nucleotide sequence ID" value="NZ_BAAAGS010000050.1"/>
</dbReference>
<dbReference type="PANTHER" id="PTHR33744:SF1">
    <property type="entry name" value="DNA-BINDING TRANSCRIPTIONAL ACTIVATOR ADER"/>
    <property type="match status" value="1"/>
</dbReference>
<dbReference type="Gene3D" id="1.10.10.2840">
    <property type="entry name" value="PucR C-terminal helix-turn-helix domain"/>
    <property type="match status" value="1"/>
</dbReference>
<dbReference type="Pfam" id="PF13556">
    <property type="entry name" value="HTH_30"/>
    <property type="match status" value="1"/>
</dbReference>
<evidence type="ECO:0000259" key="1">
    <source>
        <dbReference type="Pfam" id="PF13556"/>
    </source>
</evidence>
<dbReference type="InterPro" id="IPR042070">
    <property type="entry name" value="PucR_C-HTH_sf"/>
</dbReference>
<evidence type="ECO:0000259" key="2">
    <source>
        <dbReference type="Pfam" id="PF25906"/>
    </source>
</evidence>
<protein>
    <submittedName>
        <fullName evidence="3">Helix-turn-helix domain-containing protein</fullName>
    </submittedName>
</protein>
<dbReference type="InterPro" id="IPR051448">
    <property type="entry name" value="CdaR-like_regulators"/>
</dbReference>
<reference evidence="3 4" key="1">
    <citation type="journal article" date="2019" name="Int. J. Syst. Evol. Microbiol.">
        <title>The Global Catalogue of Microorganisms (GCM) 10K type strain sequencing project: providing services to taxonomists for standard genome sequencing and annotation.</title>
        <authorList>
            <consortium name="The Broad Institute Genomics Platform"/>
            <consortium name="The Broad Institute Genome Sequencing Center for Infectious Disease"/>
            <person name="Wu L."/>
            <person name="Ma J."/>
        </authorList>
    </citation>
    <scope>NUCLEOTIDE SEQUENCE [LARGE SCALE GENOMIC DNA]</scope>
    <source>
        <strain evidence="3 4">JCM 10303</strain>
    </source>
</reference>
<accession>A0ABN1DRH0</accession>